<dbReference type="InterPro" id="IPR002037">
    <property type="entry name" value="Glyco_hydro_8"/>
</dbReference>
<organism evidence="8 9">
    <name type="scientific">Sorangium cellulosum</name>
    <name type="common">Polyangium cellulosum</name>
    <dbReference type="NCBI Taxonomy" id="56"/>
    <lineage>
        <taxon>Bacteria</taxon>
        <taxon>Pseudomonadati</taxon>
        <taxon>Myxococcota</taxon>
        <taxon>Polyangia</taxon>
        <taxon>Polyangiales</taxon>
        <taxon>Polyangiaceae</taxon>
        <taxon>Sorangium</taxon>
    </lineage>
</organism>
<evidence type="ECO:0000256" key="4">
    <source>
        <dbReference type="ARBA" id="ARBA00022801"/>
    </source>
</evidence>
<proteinExistence type="inferred from homology"/>
<gene>
    <name evidence="8" type="ORF">BE17_02165</name>
</gene>
<dbReference type="EC" id="3.2.1.4" evidence="3"/>
<dbReference type="Gene3D" id="1.50.10.10">
    <property type="match status" value="1"/>
</dbReference>
<comment type="similarity">
    <text evidence="2">Belongs to the glycosyl hydrolase 8 (cellulase D) family.</text>
</comment>
<dbReference type="PRINTS" id="PR00735">
    <property type="entry name" value="GLHYDRLASE8"/>
</dbReference>
<evidence type="ECO:0000256" key="3">
    <source>
        <dbReference type="ARBA" id="ARBA00012601"/>
    </source>
</evidence>
<keyword evidence="5" id="KW-0136">Cellulose degradation</keyword>
<sequence>MRCPALLRSLLEISRITCAIGVLCALPACGTTVDWLGDDRPNSDELNPLSGPETYPNALRDVLGKTDEEIATKIEERFNQLFYGDPWNEAIYYPAGTEQSYVWDVLHSDVRTEGMGFAMIITVQMDKRDEFDRLWRYAKDVLEHESGPNRGYLQSVCDSPAAPSGKVFCIDPFGQQQAAMALLFAHGRWGSRSGSIDYGADALALLEVMRHKEEENGGVVSGVTNTFDEETKLVFDVPHVTAADTTRPSIEMPAYYELWAQATGDPFWSEAAASARAYWQQVAHPRTGLMPVRARFDATPVPGSDYFGSEAYRTPLNMALDHVWFGVDAWQVEEADRLLAFFSEQGIDKYGGAYELDGAPPDPPVPYNREAALILMNGVTGLVAETEDRAAYIEAAWTLEPTTGMPRYYAGLLHILSLLTLSGQFRVY</sequence>
<comment type="caution">
    <text evidence="8">The sequence shown here is derived from an EMBL/GenBank/DDBJ whole genome shotgun (WGS) entry which is preliminary data.</text>
</comment>
<evidence type="ECO:0000313" key="8">
    <source>
        <dbReference type="EMBL" id="KYF71379.1"/>
    </source>
</evidence>
<name>A0A150QTQ7_SORCE</name>
<keyword evidence="4" id="KW-0378">Hydrolase</keyword>
<reference evidence="8 9" key="1">
    <citation type="submission" date="2014-02" db="EMBL/GenBank/DDBJ databases">
        <title>The small core and large imbalanced accessory genome model reveals a collaborative survival strategy of Sorangium cellulosum strains in nature.</title>
        <authorList>
            <person name="Han K."/>
            <person name="Peng R."/>
            <person name="Blom J."/>
            <person name="Li Y.-Z."/>
        </authorList>
    </citation>
    <scope>NUCLEOTIDE SEQUENCE [LARGE SCALE GENOMIC DNA]</scope>
    <source>
        <strain evidence="8 9">So0011-07</strain>
    </source>
</reference>
<evidence type="ECO:0000256" key="5">
    <source>
        <dbReference type="ARBA" id="ARBA00023001"/>
    </source>
</evidence>
<protein>
    <recommendedName>
        <fullName evidence="3">cellulase</fullName>
        <ecNumber evidence="3">3.2.1.4</ecNumber>
    </recommendedName>
</protein>
<comment type="catalytic activity">
    <reaction evidence="1">
        <text>Endohydrolysis of (1-&gt;4)-beta-D-glucosidic linkages in cellulose, lichenin and cereal beta-D-glucans.</text>
        <dbReference type="EC" id="3.2.1.4"/>
    </reaction>
</comment>
<accession>A0A150QTQ7</accession>
<keyword evidence="7" id="KW-0119">Carbohydrate metabolism</keyword>
<evidence type="ECO:0000256" key="1">
    <source>
        <dbReference type="ARBA" id="ARBA00000966"/>
    </source>
</evidence>
<dbReference type="InterPro" id="IPR008928">
    <property type="entry name" value="6-hairpin_glycosidase_sf"/>
</dbReference>
<dbReference type="Proteomes" id="UP000075635">
    <property type="component" value="Unassembled WGS sequence"/>
</dbReference>
<evidence type="ECO:0000256" key="2">
    <source>
        <dbReference type="ARBA" id="ARBA00009209"/>
    </source>
</evidence>
<dbReference type="SUPFAM" id="SSF48208">
    <property type="entry name" value="Six-hairpin glycosidases"/>
    <property type="match status" value="1"/>
</dbReference>
<dbReference type="GO" id="GO:0008810">
    <property type="term" value="F:cellulase activity"/>
    <property type="evidence" value="ECO:0007669"/>
    <property type="project" value="UniProtKB-EC"/>
</dbReference>
<evidence type="ECO:0000256" key="7">
    <source>
        <dbReference type="ARBA" id="ARBA00023326"/>
    </source>
</evidence>
<keyword evidence="6" id="KW-0326">Glycosidase</keyword>
<dbReference type="EMBL" id="JEMB01003525">
    <property type="protein sequence ID" value="KYF71379.1"/>
    <property type="molecule type" value="Genomic_DNA"/>
</dbReference>
<evidence type="ECO:0000256" key="6">
    <source>
        <dbReference type="ARBA" id="ARBA00023295"/>
    </source>
</evidence>
<evidence type="ECO:0000313" key="9">
    <source>
        <dbReference type="Proteomes" id="UP000075635"/>
    </source>
</evidence>
<keyword evidence="7" id="KW-0624">Polysaccharide degradation</keyword>
<dbReference type="AlphaFoldDB" id="A0A150QTQ7"/>
<dbReference type="Pfam" id="PF01270">
    <property type="entry name" value="Glyco_hydro_8"/>
    <property type="match status" value="1"/>
</dbReference>
<dbReference type="GO" id="GO:0030245">
    <property type="term" value="P:cellulose catabolic process"/>
    <property type="evidence" value="ECO:0007669"/>
    <property type="project" value="UniProtKB-KW"/>
</dbReference>
<dbReference type="InterPro" id="IPR012341">
    <property type="entry name" value="6hp_glycosidase-like_sf"/>
</dbReference>